<dbReference type="EMBL" id="JBEDUW010000001">
    <property type="protein sequence ID" value="KAK9949431.1"/>
    <property type="molecule type" value="Genomic_DNA"/>
</dbReference>
<gene>
    <name evidence="2" type="ORF">M0R45_004953</name>
</gene>
<dbReference type="AlphaFoldDB" id="A0AAW1YL84"/>
<protein>
    <submittedName>
        <fullName evidence="2">Uncharacterized protein</fullName>
    </submittedName>
</protein>
<dbReference type="Proteomes" id="UP001457282">
    <property type="component" value="Unassembled WGS sequence"/>
</dbReference>
<accession>A0AAW1YL84</accession>
<evidence type="ECO:0000313" key="2">
    <source>
        <dbReference type="EMBL" id="KAK9949431.1"/>
    </source>
</evidence>
<evidence type="ECO:0000313" key="3">
    <source>
        <dbReference type="Proteomes" id="UP001457282"/>
    </source>
</evidence>
<organism evidence="2 3">
    <name type="scientific">Rubus argutus</name>
    <name type="common">Southern blackberry</name>
    <dbReference type="NCBI Taxonomy" id="59490"/>
    <lineage>
        <taxon>Eukaryota</taxon>
        <taxon>Viridiplantae</taxon>
        <taxon>Streptophyta</taxon>
        <taxon>Embryophyta</taxon>
        <taxon>Tracheophyta</taxon>
        <taxon>Spermatophyta</taxon>
        <taxon>Magnoliopsida</taxon>
        <taxon>eudicotyledons</taxon>
        <taxon>Gunneridae</taxon>
        <taxon>Pentapetalae</taxon>
        <taxon>rosids</taxon>
        <taxon>fabids</taxon>
        <taxon>Rosales</taxon>
        <taxon>Rosaceae</taxon>
        <taxon>Rosoideae</taxon>
        <taxon>Rosoideae incertae sedis</taxon>
        <taxon>Rubus</taxon>
    </lineage>
</organism>
<sequence length="177" mass="20259">MDQQGICSNKAQDILDLSISESNEASETWLVNFNDHNRFKEFHGKNKRFSGAIVSEEELKIRNELEMDVERDLEEEIKDGLCHLALRLHRLYQHQKERSASKLAFCEVNINIQMEGATKIEIKETKKPAPTEKERGFPPRPSSRSGNMKPVMKVGANTKKFDWAKSLRSSGGQGWKV</sequence>
<comment type="caution">
    <text evidence="2">The sequence shown here is derived from an EMBL/GenBank/DDBJ whole genome shotgun (WGS) entry which is preliminary data.</text>
</comment>
<keyword evidence="3" id="KW-1185">Reference proteome</keyword>
<proteinExistence type="predicted"/>
<evidence type="ECO:0000256" key="1">
    <source>
        <dbReference type="SAM" id="MobiDB-lite"/>
    </source>
</evidence>
<reference evidence="2 3" key="1">
    <citation type="journal article" date="2023" name="G3 (Bethesda)">
        <title>A chromosome-length genome assembly and annotation of blackberry (Rubus argutus, cv. 'Hillquist').</title>
        <authorList>
            <person name="Bruna T."/>
            <person name="Aryal R."/>
            <person name="Dudchenko O."/>
            <person name="Sargent D.J."/>
            <person name="Mead D."/>
            <person name="Buti M."/>
            <person name="Cavallini A."/>
            <person name="Hytonen T."/>
            <person name="Andres J."/>
            <person name="Pham M."/>
            <person name="Weisz D."/>
            <person name="Mascagni F."/>
            <person name="Usai G."/>
            <person name="Natali L."/>
            <person name="Bassil N."/>
            <person name="Fernandez G.E."/>
            <person name="Lomsadze A."/>
            <person name="Armour M."/>
            <person name="Olukolu B."/>
            <person name="Poorten T."/>
            <person name="Britton C."/>
            <person name="Davik J."/>
            <person name="Ashrafi H."/>
            <person name="Aiden E.L."/>
            <person name="Borodovsky M."/>
            <person name="Worthington M."/>
        </authorList>
    </citation>
    <scope>NUCLEOTIDE SEQUENCE [LARGE SCALE GENOMIC DNA]</scope>
    <source>
        <strain evidence="2">PI 553951</strain>
    </source>
</reference>
<name>A0AAW1YL84_RUBAR</name>
<feature type="region of interest" description="Disordered" evidence="1">
    <location>
        <begin position="123"/>
        <end position="151"/>
    </location>
</feature>
<feature type="compositionally biased region" description="Basic and acidic residues" evidence="1">
    <location>
        <begin position="123"/>
        <end position="137"/>
    </location>
</feature>